<reference evidence="2 3" key="1">
    <citation type="journal article" date="2024" name="G3 (Bethesda)">
        <title>Genome assembly of Hibiscus sabdariffa L. provides insights into metabolisms of medicinal natural products.</title>
        <authorList>
            <person name="Kim T."/>
        </authorList>
    </citation>
    <scope>NUCLEOTIDE SEQUENCE [LARGE SCALE GENOMIC DNA]</scope>
    <source>
        <strain evidence="2">TK-2024</strain>
        <tissue evidence="2">Old leaves</tissue>
    </source>
</reference>
<proteinExistence type="predicted"/>
<sequence length="115" mass="13312">MWDDNDDVIETELQEEESGPEEDVAVEDRYSSDFLIGDDNSSTDGGQNRRPPCWMRDCMTGEELSKEENEAYLIISGMDDPMHFEDAIKSEKWRRAMDEEMEAIERNNVALLTQN</sequence>
<feature type="region of interest" description="Disordered" evidence="1">
    <location>
        <begin position="1"/>
        <end position="52"/>
    </location>
</feature>
<evidence type="ECO:0000313" key="2">
    <source>
        <dbReference type="EMBL" id="KAK9003764.1"/>
    </source>
</evidence>
<evidence type="ECO:0000313" key="3">
    <source>
        <dbReference type="Proteomes" id="UP001396334"/>
    </source>
</evidence>
<comment type="caution">
    <text evidence="2">The sequence shown here is derived from an EMBL/GenBank/DDBJ whole genome shotgun (WGS) entry which is preliminary data.</text>
</comment>
<protein>
    <recommendedName>
        <fullName evidence="4">Copia-type polyprotein</fullName>
    </recommendedName>
</protein>
<evidence type="ECO:0008006" key="4">
    <source>
        <dbReference type="Google" id="ProtNLM"/>
    </source>
</evidence>
<gene>
    <name evidence="2" type="ORF">V6N11_018663</name>
</gene>
<dbReference type="EMBL" id="JBBPBN010000032">
    <property type="protein sequence ID" value="KAK9003764.1"/>
    <property type="molecule type" value="Genomic_DNA"/>
</dbReference>
<dbReference type="Proteomes" id="UP001396334">
    <property type="component" value="Unassembled WGS sequence"/>
</dbReference>
<keyword evidence="3" id="KW-1185">Reference proteome</keyword>
<evidence type="ECO:0000256" key="1">
    <source>
        <dbReference type="SAM" id="MobiDB-lite"/>
    </source>
</evidence>
<accession>A0ABR2QSZ3</accession>
<feature type="compositionally biased region" description="Acidic residues" evidence="1">
    <location>
        <begin position="1"/>
        <end position="25"/>
    </location>
</feature>
<organism evidence="2 3">
    <name type="scientific">Hibiscus sabdariffa</name>
    <name type="common">roselle</name>
    <dbReference type="NCBI Taxonomy" id="183260"/>
    <lineage>
        <taxon>Eukaryota</taxon>
        <taxon>Viridiplantae</taxon>
        <taxon>Streptophyta</taxon>
        <taxon>Embryophyta</taxon>
        <taxon>Tracheophyta</taxon>
        <taxon>Spermatophyta</taxon>
        <taxon>Magnoliopsida</taxon>
        <taxon>eudicotyledons</taxon>
        <taxon>Gunneridae</taxon>
        <taxon>Pentapetalae</taxon>
        <taxon>rosids</taxon>
        <taxon>malvids</taxon>
        <taxon>Malvales</taxon>
        <taxon>Malvaceae</taxon>
        <taxon>Malvoideae</taxon>
        <taxon>Hibiscus</taxon>
    </lineage>
</organism>
<name>A0ABR2QSZ3_9ROSI</name>